<feature type="compositionally biased region" description="Basic and acidic residues" evidence="4">
    <location>
        <begin position="302"/>
        <end position="320"/>
    </location>
</feature>
<protein>
    <recommendedName>
        <fullName evidence="5">RRM domain-containing protein</fullName>
    </recommendedName>
</protein>
<evidence type="ECO:0000256" key="3">
    <source>
        <dbReference type="PROSITE-ProRule" id="PRU00176"/>
    </source>
</evidence>
<evidence type="ECO:0000256" key="4">
    <source>
        <dbReference type="SAM" id="MobiDB-lite"/>
    </source>
</evidence>
<keyword evidence="1" id="KW-0677">Repeat</keyword>
<dbReference type="InterPro" id="IPR034217">
    <property type="entry name" value="SART3_RRM1"/>
</dbReference>
<dbReference type="PANTHER" id="PTHR23236:SF119">
    <property type="entry name" value="NUCLEAR RNA-BINDING PROTEIN SART-3"/>
    <property type="match status" value="1"/>
</dbReference>
<feature type="domain" description="RRM" evidence="5">
    <location>
        <begin position="328"/>
        <end position="415"/>
    </location>
</feature>
<dbReference type="Gene3D" id="3.30.70.330">
    <property type="match status" value="2"/>
</dbReference>
<dbReference type="InterPro" id="IPR003107">
    <property type="entry name" value="HAT"/>
</dbReference>
<reference evidence="6" key="1">
    <citation type="submission" date="2020-11" db="EMBL/GenBank/DDBJ databases">
        <authorList>
            <person name="Tran Van P."/>
        </authorList>
    </citation>
    <scope>NUCLEOTIDE SEQUENCE</scope>
</reference>
<evidence type="ECO:0000259" key="5">
    <source>
        <dbReference type="PROSITE" id="PS50102"/>
    </source>
</evidence>
<gene>
    <name evidence="6" type="ORF">TBIB3V08_LOCUS6396</name>
</gene>
<dbReference type="SMART" id="SM00386">
    <property type="entry name" value="HAT"/>
    <property type="match status" value="3"/>
</dbReference>
<dbReference type="InterPro" id="IPR012677">
    <property type="entry name" value="Nucleotide-bd_a/b_plait_sf"/>
</dbReference>
<evidence type="ECO:0000313" key="6">
    <source>
        <dbReference type="EMBL" id="CAD7444003.1"/>
    </source>
</evidence>
<dbReference type="SUPFAM" id="SSF54928">
    <property type="entry name" value="RNA-binding domain, RBD"/>
    <property type="match status" value="2"/>
</dbReference>
<dbReference type="Pfam" id="PF00076">
    <property type="entry name" value="RRM_1"/>
    <property type="match status" value="2"/>
</dbReference>
<proteinExistence type="predicted"/>
<name>A0A7R9EZ16_9NEOP</name>
<dbReference type="PANTHER" id="PTHR23236">
    <property type="entry name" value="EUKARYOTIC TRANSLATION INITIATION FACTOR 4B/4H"/>
    <property type="match status" value="1"/>
</dbReference>
<dbReference type="InterPro" id="IPR011990">
    <property type="entry name" value="TPR-like_helical_dom_sf"/>
</dbReference>
<organism evidence="6">
    <name type="scientific">Timema bartmani</name>
    <dbReference type="NCBI Taxonomy" id="61472"/>
    <lineage>
        <taxon>Eukaryota</taxon>
        <taxon>Metazoa</taxon>
        <taxon>Ecdysozoa</taxon>
        <taxon>Arthropoda</taxon>
        <taxon>Hexapoda</taxon>
        <taxon>Insecta</taxon>
        <taxon>Pterygota</taxon>
        <taxon>Neoptera</taxon>
        <taxon>Polyneoptera</taxon>
        <taxon>Phasmatodea</taxon>
        <taxon>Timematodea</taxon>
        <taxon>Timematoidea</taxon>
        <taxon>Timematidae</taxon>
        <taxon>Timema</taxon>
    </lineage>
</organism>
<dbReference type="SUPFAM" id="SSF48452">
    <property type="entry name" value="TPR-like"/>
    <property type="match status" value="1"/>
</dbReference>
<dbReference type="EMBL" id="OD566442">
    <property type="protein sequence ID" value="CAD7444003.1"/>
    <property type="molecule type" value="Genomic_DNA"/>
</dbReference>
<dbReference type="GO" id="GO:0003723">
    <property type="term" value="F:RNA binding"/>
    <property type="evidence" value="ECO:0007669"/>
    <property type="project" value="UniProtKB-UniRule"/>
</dbReference>
<feature type="compositionally biased region" description="Polar residues" evidence="4">
    <location>
        <begin position="552"/>
        <end position="568"/>
    </location>
</feature>
<dbReference type="AlphaFoldDB" id="A0A7R9EZ16"/>
<feature type="compositionally biased region" description="Low complexity" evidence="4">
    <location>
        <begin position="289"/>
        <end position="301"/>
    </location>
</feature>
<dbReference type="GO" id="GO:0006396">
    <property type="term" value="P:RNA processing"/>
    <property type="evidence" value="ECO:0007669"/>
    <property type="project" value="InterPro"/>
</dbReference>
<feature type="domain" description="RRM" evidence="5">
    <location>
        <begin position="423"/>
        <end position="500"/>
    </location>
</feature>
<dbReference type="CDD" id="cd12391">
    <property type="entry name" value="RRM1_SART3"/>
    <property type="match status" value="1"/>
</dbReference>
<feature type="region of interest" description="Disordered" evidence="4">
    <location>
        <begin position="499"/>
        <end position="586"/>
    </location>
</feature>
<dbReference type="PROSITE" id="PS50102">
    <property type="entry name" value="RRM"/>
    <property type="match status" value="2"/>
</dbReference>
<dbReference type="SMART" id="SM00360">
    <property type="entry name" value="RRM"/>
    <property type="match status" value="2"/>
</dbReference>
<feature type="region of interest" description="Disordered" evidence="4">
    <location>
        <begin position="271"/>
        <end position="320"/>
    </location>
</feature>
<sequence length="586" mass="65803">MKEGGCDRRVRSEGISAEKVRFIKTWMVRPSENNGKHKNTTCIMEREVGAGDQLDDPEGGVLEQALAVEYTSASDYLLLWLSYADYMRRRIEQDSDQQDQQVTAFTELLAQACEHLAQRFGLKGDPQCILLQYWARIEAAYKGDMEKVRLLWNDIMTQGHSQFAEMWLEYILLERIHGDTKHLRRLYARALRAVEDTPDKIATAWVNFERDKGTLESYQTACDAYKESVSVVRPVVLCLALVAFHLMDEVFIVTSMVAFYRAPSDDGVKAKNRKIEESSSKQATGSVANNRTKTIGRTTKTISDKKQEPDAGSKHQPTDDAKVAHADRCVFLSNLAYTVSEEDVKEMFSAVGNITHVSIEKDSKGKSKGFGHVEFQNKIAAQEALKKDREPVKGRLMFVSQYAVDRQHRTNPASMFAKTLEKTKLFVKGLPLSVTEDDLKRIFGQHATPKAVRLVTFKTGKSRGFAYVEFSTEEEARKVLEMLDETDLQGHKISVAFSDPSFRRQEDSSNNLGAHSRSLAGGDSKTNKPTWHPRTQVSFVPRVLQMAPGKPPTSSSNHSAADNPTSSEGKVLSNADFRQMLLGTKK</sequence>
<evidence type="ECO:0000256" key="2">
    <source>
        <dbReference type="ARBA" id="ARBA00022884"/>
    </source>
</evidence>
<evidence type="ECO:0000256" key="1">
    <source>
        <dbReference type="ARBA" id="ARBA00022737"/>
    </source>
</evidence>
<accession>A0A7R9EZ16</accession>
<dbReference type="Gene3D" id="1.25.40.10">
    <property type="entry name" value="Tetratricopeptide repeat domain"/>
    <property type="match status" value="1"/>
</dbReference>
<feature type="compositionally biased region" description="Polar residues" evidence="4">
    <location>
        <begin position="527"/>
        <end position="538"/>
    </location>
</feature>
<dbReference type="InterPro" id="IPR035979">
    <property type="entry name" value="RBD_domain_sf"/>
</dbReference>
<dbReference type="InterPro" id="IPR000504">
    <property type="entry name" value="RRM_dom"/>
</dbReference>
<keyword evidence="2 3" id="KW-0694">RNA-binding</keyword>